<dbReference type="SUPFAM" id="SSF48065">
    <property type="entry name" value="DBL homology domain (DH-domain)"/>
    <property type="match status" value="1"/>
</dbReference>
<dbReference type="InterPro" id="IPR035534">
    <property type="entry name" value="DBS_PH"/>
</dbReference>
<dbReference type="OrthoDB" id="10004999at2759"/>
<name>A0A340XYH7_LIPVE</name>
<comment type="subcellular location">
    <subcellularLocation>
        <location evidence="1">Cytoplasm</location>
    </subcellularLocation>
</comment>
<dbReference type="Pfam" id="PF22697">
    <property type="entry name" value="SOS1_NGEF_PH"/>
    <property type="match status" value="1"/>
</dbReference>
<feature type="compositionally biased region" description="Pro residues" evidence="7">
    <location>
        <begin position="537"/>
        <end position="552"/>
    </location>
</feature>
<evidence type="ECO:0000256" key="7">
    <source>
        <dbReference type="SAM" id="MobiDB-lite"/>
    </source>
</evidence>
<feature type="region of interest" description="Disordered" evidence="7">
    <location>
        <begin position="526"/>
        <end position="592"/>
    </location>
</feature>
<dbReference type="FunCoup" id="A0A340XYH7">
    <property type="interactions" value="484"/>
</dbReference>
<keyword evidence="11" id="KW-1185">Reference proteome</keyword>
<feature type="domain" description="PH" evidence="8">
    <location>
        <begin position="796"/>
        <end position="912"/>
    </location>
</feature>
<dbReference type="PANTHER" id="PTHR22826">
    <property type="entry name" value="RHO GUANINE EXCHANGE FACTOR-RELATED"/>
    <property type="match status" value="1"/>
</dbReference>
<dbReference type="CTD" id="23263"/>
<gene>
    <name evidence="12" type="primary">MCF2L</name>
</gene>
<evidence type="ECO:0000256" key="1">
    <source>
        <dbReference type="ARBA" id="ARBA00004496"/>
    </source>
</evidence>
<dbReference type="CDD" id="cd01227">
    <property type="entry name" value="PH_Dbs"/>
    <property type="match status" value="1"/>
</dbReference>
<evidence type="ECO:0000256" key="6">
    <source>
        <dbReference type="ARBA" id="ARBA00049987"/>
    </source>
</evidence>
<proteinExistence type="inferred from homology"/>
<dbReference type="GO" id="GO:0005085">
    <property type="term" value="F:guanyl-nucleotide exchange factor activity"/>
    <property type="evidence" value="ECO:0007669"/>
    <property type="project" value="UniProtKB-KW"/>
</dbReference>
<keyword evidence="3" id="KW-0963">Cytoplasm</keyword>
<dbReference type="Gene3D" id="1.20.900.10">
    <property type="entry name" value="Dbl homology (DH) domain"/>
    <property type="match status" value="1"/>
</dbReference>
<dbReference type="PANTHER" id="PTHR22826:SF115">
    <property type="entry name" value="GUANINE NUCLEOTIDE EXCHANGE FACTOR DBS"/>
    <property type="match status" value="1"/>
</dbReference>
<dbReference type="SMART" id="SM00150">
    <property type="entry name" value="SPEC"/>
    <property type="match status" value="1"/>
</dbReference>
<comment type="similarity">
    <text evidence="6">Belongs to the MCF2 family.</text>
</comment>
<dbReference type="Gene3D" id="1.20.58.60">
    <property type="match status" value="1"/>
</dbReference>
<dbReference type="SUPFAM" id="SSF52087">
    <property type="entry name" value="CRAL/TRIO domain"/>
    <property type="match status" value="1"/>
</dbReference>
<dbReference type="SMART" id="SM00516">
    <property type="entry name" value="SEC14"/>
    <property type="match status" value="1"/>
</dbReference>
<dbReference type="GeneID" id="103073902"/>
<dbReference type="CDD" id="cd00160">
    <property type="entry name" value="RhoGEF"/>
    <property type="match status" value="1"/>
</dbReference>
<evidence type="ECO:0000256" key="5">
    <source>
        <dbReference type="ARBA" id="ARBA00022658"/>
    </source>
</evidence>
<dbReference type="SMART" id="SM00325">
    <property type="entry name" value="RhoGEF"/>
    <property type="match status" value="1"/>
</dbReference>
<evidence type="ECO:0000256" key="4">
    <source>
        <dbReference type="ARBA" id="ARBA00022553"/>
    </source>
</evidence>
<feature type="compositionally biased region" description="Basic and acidic residues" evidence="7">
    <location>
        <begin position="947"/>
        <end position="959"/>
    </location>
</feature>
<dbReference type="FunFam" id="2.30.29.30:FF:000078">
    <property type="entry name" value="Guanine nucleotide exchange factor DBS"/>
    <property type="match status" value="1"/>
</dbReference>
<feature type="compositionally biased region" description="Basic and acidic residues" evidence="7">
    <location>
        <begin position="577"/>
        <end position="590"/>
    </location>
</feature>
<evidence type="ECO:0000313" key="11">
    <source>
        <dbReference type="Proteomes" id="UP000265300"/>
    </source>
</evidence>
<keyword evidence="4" id="KW-0597">Phosphoprotein</keyword>
<dbReference type="Gene3D" id="2.30.29.30">
    <property type="entry name" value="Pleckstrin-homology domain (PH domain)/Phosphotyrosine-binding domain (PTB)"/>
    <property type="match status" value="1"/>
</dbReference>
<evidence type="ECO:0000259" key="10">
    <source>
        <dbReference type="PROSITE" id="PS50191"/>
    </source>
</evidence>
<dbReference type="Pfam" id="PF13716">
    <property type="entry name" value="CRAL_TRIO_2"/>
    <property type="match status" value="1"/>
</dbReference>
<dbReference type="KEGG" id="lve:103073902"/>
<sequence length="1060" mass="120051">MRFWLRNDEMALEEMVQRLNAVSKRTDEIMHHDISPLCAADIQDQLQKRFAYLSGGRGQDGSPVITFPNYPAFGDVPDKEFQNVMTYLTSIPSLQDAGIGFILVIDRRQDKWTSVKASILRIAASFPANLQLVLVLRPTGFFQRTLSDLAFRFNRDDFKMKVPVIMLSSVPELHSYIDKSQLTEDLGGTLDYCHSRWLCHRTAIESFALLVKQTAQMLQAFGTELAETELPNDAQATRSVLRAHAEKKGKAKEDMRLALDEGRSVLESIREPLARGPEQSPNQDQLDSQSTVQRLLAQLNETEAAFDEFWAKHQQKLEQCLQLRHFEQDFREVKAALDVLAQKITTFTDVGNSLAHVQHLLKDLASFEEKSSAVAQRARALALEGERLIELKHYAVDSIRPKCHELRQLCDQFAADVGQRRGLLGRALDLHGLLEASMKWCDEGIYLLASQPVDRCQSQDGAEAALQEIEKFLETGAENKIQELSKIYQDYEPILTRDLLEHVQKVFRKQESVEEMFHRRQASLRKLAAKQTRPVQPVAPRPEAPAKSPCPSPGIRRGSENHSSEGSVLRRGPYRRARSEASEGRGRPAGEEESLAVLRRHVMNELLDTERVYVEELLCILEGYAAEMDNPLMTHLISTGLQNKKDVLFGNMEEIYHFHNRIFLRELENYIDCPELVGRCFLERMEQFQVYEQYCQNKPRSESLWRQCSDCPFFQECQKKLDHKLSLDSYLLKPVQRITKYQLLLKEMLKYSKSCEGAEDLQEALSSILGILKAVNDSMHLIAITGYEGNLSDLGKLLMQGSFSVWTDHKKGHAKVKDLARFKPMQRHLFLHEKAVLFCKRREEGGQGYEKAASYSFKQALNMTAVGITENVKGDAKKFEIWYNTREEVYIVQAPTPEIKATWVSEIRKVLTSQLQACREASQHRALEQSHSLPLPAPAGTSPSKGNTKDVRKLEERKTAPLNLEGYVGPAPLPRPPEKGRGWSKTSNPPEAPEDNDGWSSAEEPVNSSDAEEEGRAGLRKLVPGKYTVTGLDEKGGPDALVLRSGDEVELVQEGDEGLW</sequence>
<dbReference type="InterPro" id="IPR001251">
    <property type="entry name" value="CRAL-TRIO_dom"/>
</dbReference>
<dbReference type="PROSITE" id="PS50010">
    <property type="entry name" value="DH_2"/>
    <property type="match status" value="1"/>
</dbReference>
<dbReference type="PROSITE" id="PS00741">
    <property type="entry name" value="DH_1"/>
    <property type="match status" value="1"/>
</dbReference>
<feature type="domain" description="CRAL-TRIO" evidence="10">
    <location>
        <begin position="22"/>
        <end position="194"/>
    </location>
</feature>
<dbReference type="Pfam" id="PF23289">
    <property type="entry name" value="Spectrin_5"/>
    <property type="match status" value="1"/>
</dbReference>
<dbReference type="InterPro" id="IPR001331">
    <property type="entry name" value="GDS_CDC24_CS"/>
</dbReference>
<feature type="region of interest" description="Disordered" evidence="7">
    <location>
        <begin position="922"/>
        <end position="1023"/>
    </location>
</feature>
<evidence type="ECO:0000256" key="2">
    <source>
        <dbReference type="ARBA" id="ARBA00022443"/>
    </source>
</evidence>
<dbReference type="InterPro" id="IPR000219">
    <property type="entry name" value="DH_dom"/>
</dbReference>
<dbReference type="Proteomes" id="UP000265300">
    <property type="component" value="Unplaced"/>
</dbReference>
<dbReference type="InterPro" id="IPR001849">
    <property type="entry name" value="PH_domain"/>
</dbReference>
<dbReference type="SUPFAM" id="SSF46966">
    <property type="entry name" value="Spectrin repeat"/>
    <property type="match status" value="1"/>
</dbReference>
<dbReference type="CDD" id="cd00170">
    <property type="entry name" value="SEC14"/>
    <property type="match status" value="1"/>
</dbReference>
<protein>
    <submittedName>
        <fullName evidence="12">Guanine nucleotide exchange factor DBS</fullName>
    </submittedName>
</protein>
<evidence type="ECO:0000259" key="8">
    <source>
        <dbReference type="PROSITE" id="PS50003"/>
    </source>
</evidence>
<reference evidence="12" key="1">
    <citation type="submission" date="2025-08" db="UniProtKB">
        <authorList>
            <consortium name="RefSeq"/>
        </authorList>
    </citation>
    <scope>IDENTIFICATION</scope>
</reference>
<dbReference type="InterPro" id="IPR002017">
    <property type="entry name" value="Spectrin_repeat"/>
</dbReference>
<dbReference type="InParanoid" id="A0A340XYH7"/>
<evidence type="ECO:0000256" key="3">
    <source>
        <dbReference type="ARBA" id="ARBA00022490"/>
    </source>
</evidence>
<dbReference type="AlphaFoldDB" id="A0A340XYH7"/>
<organism evidence="11 12">
    <name type="scientific">Lipotes vexillifer</name>
    <name type="common">Yangtze river dolphin</name>
    <dbReference type="NCBI Taxonomy" id="118797"/>
    <lineage>
        <taxon>Eukaryota</taxon>
        <taxon>Metazoa</taxon>
        <taxon>Chordata</taxon>
        <taxon>Craniata</taxon>
        <taxon>Vertebrata</taxon>
        <taxon>Euteleostomi</taxon>
        <taxon>Mammalia</taxon>
        <taxon>Eutheria</taxon>
        <taxon>Laurasiatheria</taxon>
        <taxon>Artiodactyla</taxon>
        <taxon>Whippomorpha</taxon>
        <taxon>Cetacea</taxon>
        <taxon>Odontoceti</taxon>
        <taxon>Lipotidae</taxon>
        <taxon>Lipotes</taxon>
    </lineage>
</organism>
<dbReference type="InterPro" id="IPR011993">
    <property type="entry name" value="PH-like_dom_sf"/>
</dbReference>
<dbReference type="GO" id="GO:0035556">
    <property type="term" value="P:intracellular signal transduction"/>
    <property type="evidence" value="ECO:0007669"/>
    <property type="project" value="InterPro"/>
</dbReference>
<evidence type="ECO:0000259" key="9">
    <source>
        <dbReference type="PROSITE" id="PS50010"/>
    </source>
</evidence>
<dbReference type="InterPro" id="IPR056466">
    <property type="entry name" value="Spectrin_DBS"/>
</dbReference>
<dbReference type="InterPro" id="IPR018159">
    <property type="entry name" value="Spectrin/alpha-actinin"/>
</dbReference>
<dbReference type="Pfam" id="PF00621">
    <property type="entry name" value="RhoGEF"/>
    <property type="match status" value="1"/>
</dbReference>
<dbReference type="CDD" id="cd00176">
    <property type="entry name" value="SPEC"/>
    <property type="match status" value="1"/>
</dbReference>
<dbReference type="PROSITE" id="PS50003">
    <property type="entry name" value="PH_DOMAIN"/>
    <property type="match status" value="1"/>
</dbReference>
<evidence type="ECO:0000313" key="12">
    <source>
        <dbReference type="RefSeq" id="XP_007466426.1"/>
    </source>
</evidence>
<feature type="domain" description="DH" evidence="9">
    <location>
        <begin position="598"/>
        <end position="778"/>
    </location>
</feature>
<dbReference type="InterPro" id="IPR035899">
    <property type="entry name" value="DBL_dom_sf"/>
</dbReference>
<dbReference type="InterPro" id="IPR055251">
    <property type="entry name" value="SOS1_NGEF_PH"/>
</dbReference>
<dbReference type="InterPro" id="IPR051336">
    <property type="entry name" value="RhoGEF_Guanine_NuclExch_SF"/>
</dbReference>
<dbReference type="InterPro" id="IPR036865">
    <property type="entry name" value="CRAL-TRIO_dom_sf"/>
</dbReference>
<dbReference type="SMART" id="SM00233">
    <property type="entry name" value="PH"/>
    <property type="match status" value="1"/>
</dbReference>
<keyword evidence="5" id="KW-0344">Guanine-nucleotide releasing factor</keyword>
<dbReference type="STRING" id="118797.A0A340XYH7"/>
<dbReference type="FunFam" id="1.20.900.10:FF:000001">
    <property type="entry name" value="Guanine nucleotide exchange factor DBS"/>
    <property type="match status" value="1"/>
</dbReference>
<accession>A0A340XYH7</accession>
<dbReference type="RefSeq" id="XP_007466426.1">
    <property type="nucleotide sequence ID" value="XM_007466364.1"/>
</dbReference>
<dbReference type="GO" id="GO:0005737">
    <property type="term" value="C:cytoplasm"/>
    <property type="evidence" value="ECO:0007669"/>
    <property type="project" value="UniProtKB-SubCell"/>
</dbReference>
<dbReference type="PROSITE" id="PS50191">
    <property type="entry name" value="CRAL_TRIO"/>
    <property type="match status" value="1"/>
</dbReference>
<keyword evidence="2" id="KW-0728">SH3 domain</keyword>
<dbReference type="Pfam" id="PF00435">
    <property type="entry name" value="Spectrin"/>
    <property type="match status" value="1"/>
</dbReference>
<dbReference type="GO" id="GO:0035025">
    <property type="term" value="P:positive regulation of Rho protein signal transduction"/>
    <property type="evidence" value="ECO:0007669"/>
    <property type="project" value="TreeGrafter"/>
</dbReference>
<dbReference type="SUPFAM" id="SSF50729">
    <property type="entry name" value="PH domain-like"/>
    <property type="match status" value="1"/>
</dbReference>